<name>A0ABN5WW70_9GAMM</name>
<dbReference type="EMBL" id="AP019416">
    <property type="protein sequence ID" value="BBI51115.1"/>
    <property type="molecule type" value="Genomic_DNA"/>
</dbReference>
<proteinExistence type="predicted"/>
<evidence type="ECO:0000313" key="2">
    <source>
        <dbReference type="Proteomes" id="UP000289555"/>
    </source>
</evidence>
<gene>
    <name evidence="1" type="ORF">HORIV_35360</name>
</gene>
<organism evidence="1 2">
    <name type="scientific">Vreelandella olivaria</name>
    <dbReference type="NCBI Taxonomy" id="390919"/>
    <lineage>
        <taxon>Bacteria</taxon>
        <taxon>Pseudomonadati</taxon>
        <taxon>Pseudomonadota</taxon>
        <taxon>Gammaproteobacteria</taxon>
        <taxon>Oceanospirillales</taxon>
        <taxon>Halomonadaceae</taxon>
        <taxon>Vreelandella</taxon>
    </lineage>
</organism>
<dbReference type="Proteomes" id="UP000289555">
    <property type="component" value="Chromosome"/>
</dbReference>
<evidence type="ECO:0000313" key="1">
    <source>
        <dbReference type="EMBL" id="BBI51115.1"/>
    </source>
</evidence>
<reference evidence="2" key="1">
    <citation type="journal article" date="2019" name="Microbiol. Resour. Announc.">
        <title>Complete Genome Sequence of Halomonas olivaria, a Moderately Halophilic Bacterium Isolated from Olive Processing Effluents, Obtained by Nanopore Sequencing.</title>
        <authorList>
            <person name="Nagata S."/>
            <person name="Ii K.M."/>
            <person name="Tsukimi T."/>
            <person name="Miura M.C."/>
            <person name="Galipon J."/>
            <person name="Arakawa K."/>
        </authorList>
    </citation>
    <scope>NUCLEOTIDE SEQUENCE [LARGE SCALE GENOMIC DNA]</scope>
    <source>
        <strain evidence="2">TYRC17</strain>
    </source>
</reference>
<protein>
    <submittedName>
        <fullName evidence="1">Uncharacterized protein</fullName>
    </submittedName>
</protein>
<sequence>MVRLHARVTLSIPDGCFIGVPSEYAERRQELTILIAEEA</sequence>
<keyword evidence="2" id="KW-1185">Reference proteome</keyword>
<accession>A0ABN5WW70</accession>